<dbReference type="GO" id="GO:0016787">
    <property type="term" value="F:hydrolase activity"/>
    <property type="evidence" value="ECO:0007669"/>
    <property type="project" value="UniProtKB-KW"/>
</dbReference>
<organism evidence="1 2">
    <name type="scientific">Alteriqipengyuania abyssalis</name>
    <dbReference type="NCBI Taxonomy" id="2860200"/>
    <lineage>
        <taxon>Bacteria</taxon>
        <taxon>Pseudomonadati</taxon>
        <taxon>Pseudomonadota</taxon>
        <taxon>Alphaproteobacteria</taxon>
        <taxon>Sphingomonadales</taxon>
        <taxon>Erythrobacteraceae</taxon>
        <taxon>Alteriqipengyuania</taxon>
    </lineage>
</organism>
<keyword evidence="2" id="KW-1185">Reference proteome</keyword>
<evidence type="ECO:0000313" key="1">
    <source>
        <dbReference type="EMBL" id="MBY8336513.1"/>
    </source>
</evidence>
<name>A0ABS7PBT7_9SPHN</name>
<accession>A0ABS7PBT7</accession>
<dbReference type="EMBL" id="JAHWXP010000002">
    <property type="protein sequence ID" value="MBY8336513.1"/>
    <property type="molecule type" value="Genomic_DNA"/>
</dbReference>
<reference evidence="1 2" key="1">
    <citation type="submission" date="2021-07" db="EMBL/GenBank/DDBJ databases">
        <title>Alteriqipengyuania abyssalis NZ-12B nov, sp.nov isolated from deep sea sponge in pacific ocean.</title>
        <authorList>
            <person name="Tareen S."/>
            <person name="Wink J."/>
        </authorList>
    </citation>
    <scope>NUCLEOTIDE SEQUENCE [LARGE SCALE GENOMIC DNA]</scope>
    <source>
        <strain evidence="1 2">NZ-12B</strain>
    </source>
</reference>
<sequence>MTETEEWIEESDPRFYEDDAAAEFLYAEDFVDEPRLEYAIADRAISSFRARAPSAIAAFGPFRVVDPSRAVLVGTTNAATPGQFAALLNAYPGLRTLDLVEAPGTENDRANLEVGRMIREAGLTTRVPAGGSVRSGAVELFLAGVRREVEDGARFAVHSWRDNRGREARDFAAGAPEHRYYLDYYREMGMSDEGARSFYAMTNSVPNARARWLDAQNMRGWLARTIGAAANDNVPEVAPRIAYLDVTAAIP</sequence>
<gene>
    <name evidence="1" type="ORF">KYN89_05590</name>
</gene>
<comment type="caution">
    <text evidence="1">The sequence shown here is derived from an EMBL/GenBank/DDBJ whole genome shotgun (WGS) entry which is preliminary data.</text>
</comment>
<dbReference type="Proteomes" id="UP000759298">
    <property type="component" value="Unassembled WGS sequence"/>
</dbReference>
<evidence type="ECO:0000313" key="2">
    <source>
        <dbReference type="Proteomes" id="UP000759298"/>
    </source>
</evidence>
<proteinExistence type="predicted"/>
<keyword evidence="1" id="KW-0378">Hydrolase</keyword>
<protein>
    <submittedName>
        <fullName evidence="1">Alpha/beta hydrolase</fullName>
    </submittedName>
</protein>